<dbReference type="SUPFAM" id="SSF55811">
    <property type="entry name" value="Nudix"/>
    <property type="match status" value="1"/>
</dbReference>
<dbReference type="RefSeq" id="WP_092309048.1">
    <property type="nucleotide sequence ID" value="NZ_FOZV01000003.1"/>
</dbReference>
<dbReference type="InterPro" id="IPR020476">
    <property type="entry name" value="Nudix_hydrolase"/>
</dbReference>
<dbReference type="PROSITE" id="PS00893">
    <property type="entry name" value="NUDIX_BOX"/>
    <property type="match status" value="1"/>
</dbReference>
<evidence type="ECO:0000313" key="6">
    <source>
        <dbReference type="Proteomes" id="UP000198788"/>
    </source>
</evidence>
<dbReference type="PROSITE" id="PS51462">
    <property type="entry name" value="NUDIX"/>
    <property type="match status" value="1"/>
</dbReference>
<accession>A0A1I6QF15</accession>
<organism evidence="5 6">
    <name type="scientific">Brevundimonas viscosa</name>
    <dbReference type="NCBI Taxonomy" id="871741"/>
    <lineage>
        <taxon>Bacteria</taxon>
        <taxon>Pseudomonadati</taxon>
        <taxon>Pseudomonadota</taxon>
        <taxon>Alphaproteobacteria</taxon>
        <taxon>Caulobacterales</taxon>
        <taxon>Caulobacteraceae</taxon>
        <taxon>Brevundimonas</taxon>
    </lineage>
</organism>
<dbReference type="STRING" id="871741.SAMN05192570_1749"/>
<dbReference type="EMBL" id="FOZV01000003">
    <property type="protein sequence ID" value="SFS50888.1"/>
    <property type="molecule type" value="Genomic_DNA"/>
</dbReference>
<dbReference type="InterPro" id="IPR020084">
    <property type="entry name" value="NUDIX_hydrolase_CS"/>
</dbReference>
<proteinExistence type="inferred from homology"/>
<evidence type="ECO:0000256" key="2">
    <source>
        <dbReference type="ARBA" id="ARBA00022801"/>
    </source>
</evidence>
<comment type="similarity">
    <text evidence="3">Belongs to the Nudix hydrolase family.</text>
</comment>
<protein>
    <submittedName>
        <fullName evidence="5">8-oxo-dGTP diphosphatase</fullName>
    </submittedName>
</protein>
<dbReference type="Proteomes" id="UP000198788">
    <property type="component" value="Unassembled WGS sequence"/>
</dbReference>
<dbReference type="Pfam" id="PF00293">
    <property type="entry name" value="NUDIX"/>
    <property type="match status" value="1"/>
</dbReference>
<dbReference type="PANTHER" id="PTHR43736">
    <property type="entry name" value="ADP-RIBOSE PYROPHOSPHATASE"/>
    <property type="match status" value="1"/>
</dbReference>
<evidence type="ECO:0000313" key="5">
    <source>
        <dbReference type="EMBL" id="SFS50888.1"/>
    </source>
</evidence>
<evidence type="ECO:0000256" key="1">
    <source>
        <dbReference type="ARBA" id="ARBA00001946"/>
    </source>
</evidence>
<sequence>MRPRLQFGTPEQGLDYPIRPTAFGLVVHETHLACVRVDRGDRSYYDLPGGAIDGEETEEQALVREFLEETGMTVRPVERLGEAAQFFRRSDGEPLNNTGGFWIAERLSLDPAAKIEADHELVWLAPGAALQKLRHDAHAWAVAALLRHRA</sequence>
<dbReference type="PRINTS" id="PR00502">
    <property type="entry name" value="NUDIXFAMILY"/>
</dbReference>
<feature type="domain" description="Nudix hydrolase" evidence="4">
    <location>
        <begin position="17"/>
        <end position="148"/>
    </location>
</feature>
<keyword evidence="6" id="KW-1185">Reference proteome</keyword>
<dbReference type="GO" id="GO:0016787">
    <property type="term" value="F:hydrolase activity"/>
    <property type="evidence" value="ECO:0007669"/>
    <property type="project" value="UniProtKB-KW"/>
</dbReference>
<reference evidence="6" key="1">
    <citation type="submission" date="2016-10" db="EMBL/GenBank/DDBJ databases">
        <authorList>
            <person name="Varghese N."/>
            <person name="Submissions S."/>
        </authorList>
    </citation>
    <scope>NUCLEOTIDE SEQUENCE [LARGE SCALE GENOMIC DNA]</scope>
    <source>
        <strain evidence="6">CGMCC 1.10683</strain>
    </source>
</reference>
<dbReference type="AlphaFoldDB" id="A0A1I6QF15"/>
<dbReference type="Gene3D" id="3.90.79.10">
    <property type="entry name" value="Nucleoside Triphosphate Pyrophosphohydrolase"/>
    <property type="match status" value="1"/>
</dbReference>
<gene>
    <name evidence="5" type="ORF">SAMN05192570_1749</name>
</gene>
<comment type="cofactor">
    <cofactor evidence="1">
        <name>Mg(2+)</name>
        <dbReference type="ChEBI" id="CHEBI:18420"/>
    </cofactor>
</comment>
<keyword evidence="2 3" id="KW-0378">Hydrolase</keyword>
<dbReference type="InterPro" id="IPR015797">
    <property type="entry name" value="NUDIX_hydrolase-like_dom_sf"/>
</dbReference>
<evidence type="ECO:0000256" key="3">
    <source>
        <dbReference type="RuleBase" id="RU003476"/>
    </source>
</evidence>
<dbReference type="PANTHER" id="PTHR43736:SF1">
    <property type="entry name" value="DIHYDRONEOPTERIN TRIPHOSPHATE DIPHOSPHATASE"/>
    <property type="match status" value="1"/>
</dbReference>
<dbReference type="OrthoDB" id="9816040at2"/>
<dbReference type="InterPro" id="IPR000086">
    <property type="entry name" value="NUDIX_hydrolase_dom"/>
</dbReference>
<name>A0A1I6QF15_9CAUL</name>
<evidence type="ECO:0000259" key="4">
    <source>
        <dbReference type="PROSITE" id="PS51462"/>
    </source>
</evidence>